<keyword evidence="3" id="KW-0436">Ligase</keyword>
<reference evidence="3 4" key="1">
    <citation type="submission" date="2018-03" db="EMBL/GenBank/DDBJ databases">
        <title>Genomic Encyclopedia of Archaeal and Bacterial Type Strains, Phase II (KMG-II): from individual species to whole genera.</title>
        <authorList>
            <person name="Goeker M."/>
        </authorList>
    </citation>
    <scope>NUCLEOTIDE SEQUENCE [LARGE SCALE GENOMIC DNA]</scope>
    <source>
        <strain evidence="3 4">DSM 29328</strain>
    </source>
</reference>
<protein>
    <submittedName>
        <fullName evidence="3">Cysteinyl-tRNA synthetase</fullName>
    </submittedName>
</protein>
<name>A0A2T0RZG2_9RHOB</name>
<proteinExistence type="predicted"/>
<comment type="caution">
    <text evidence="3">The sequence shown here is derived from an EMBL/GenBank/DDBJ whole genome shotgun (WGS) entry which is preliminary data.</text>
</comment>
<dbReference type="InterPro" id="IPR017853">
    <property type="entry name" value="GH"/>
</dbReference>
<keyword evidence="4" id="KW-1185">Reference proteome</keyword>
<dbReference type="PROSITE" id="PS00330">
    <property type="entry name" value="HEMOLYSIN_CALCIUM"/>
    <property type="match status" value="1"/>
</dbReference>
<evidence type="ECO:0000259" key="2">
    <source>
        <dbReference type="Pfam" id="PF03537"/>
    </source>
</evidence>
<sequence length="493" mass="53915">MTLDNAQTWLYHLGDIDTARARKIGTTNADLVVSEWASYAAGETPYTLTDLNRMRGGDSKKIVSYLSIGEAETYRYYWQDSWDDTPPAWVDDANPEWIDNVKVRYWQADWQEIVFDYGRRIVDGGFDGLYLDIISAYEYWEDKAPNSGIDYRGEMAEFVARLDAQMDAYLAKVAPGRDFVIIGQNGLELIEDATYLDAIDGVAKEDLRFYYEYGRAQDFAPVAEDEYDYHLRLLKQAEASGKAGFVVEYVPDRDVAGAASRLREEAKALGMADLPLYVAATRDLTEITEQPKSIDVGYLPVLKTPATATPVTPPPPPYSEITGTPRDDTLRGTNDWDKVVGLRGDDTIHGRKGADLLMGGGGLDTIFGGRGADTLLGQGKADALDGGRGDDRLRGGRGPDEIRGGPGADVVIGGRGGDSMRGGPGPDRFVLTGRSGEDEIFGFNPAVDTLDIGRNTEPELLGTRDGLYVVLGNDNGVLLHGVSRADFDTDVFV</sequence>
<dbReference type="PANTHER" id="PTHR35882:SF2">
    <property type="entry name" value="PELA"/>
    <property type="match status" value="1"/>
</dbReference>
<feature type="compositionally biased region" description="Basic and acidic residues" evidence="1">
    <location>
        <begin position="382"/>
        <end position="401"/>
    </location>
</feature>
<dbReference type="PRINTS" id="PR01545">
    <property type="entry name" value="THEMAYE10DUF"/>
</dbReference>
<dbReference type="OrthoDB" id="30037at2"/>
<evidence type="ECO:0000313" key="3">
    <source>
        <dbReference type="EMBL" id="PRY26555.1"/>
    </source>
</evidence>
<dbReference type="SUPFAM" id="SSF51120">
    <property type="entry name" value="beta-Roll"/>
    <property type="match status" value="1"/>
</dbReference>
<dbReference type="Gene3D" id="2.150.10.10">
    <property type="entry name" value="Serralysin-like metalloprotease, C-terminal"/>
    <property type="match status" value="2"/>
</dbReference>
<dbReference type="InterPro" id="IPR018511">
    <property type="entry name" value="Hemolysin-typ_Ca-bd_CS"/>
</dbReference>
<evidence type="ECO:0000313" key="4">
    <source>
        <dbReference type="Proteomes" id="UP000239480"/>
    </source>
</evidence>
<dbReference type="PANTHER" id="PTHR35882">
    <property type="entry name" value="PELA"/>
    <property type="match status" value="1"/>
</dbReference>
<feature type="compositionally biased region" description="Basic and acidic residues" evidence="1">
    <location>
        <begin position="325"/>
        <end position="335"/>
    </location>
</feature>
<dbReference type="Pfam" id="PF03537">
    <property type="entry name" value="Glyco_hydro_114"/>
    <property type="match status" value="1"/>
</dbReference>
<evidence type="ECO:0000256" key="1">
    <source>
        <dbReference type="SAM" id="MobiDB-lite"/>
    </source>
</evidence>
<accession>A0A2T0RZG2</accession>
<feature type="region of interest" description="Disordered" evidence="1">
    <location>
        <begin position="307"/>
        <end position="335"/>
    </location>
</feature>
<dbReference type="EMBL" id="PVTD01000001">
    <property type="protein sequence ID" value="PRY26555.1"/>
    <property type="molecule type" value="Genomic_DNA"/>
</dbReference>
<dbReference type="InterPro" id="IPR016062">
    <property type="entry name" value="TM1410-rel"/>
</dbReference>
<dbReference type="InterPro" id="IPR013785">
    <property type="entry name" value="Aldolase_TIM"/>
</dbReference>
<feature type="domain" description="Glycoside-hydrolase family GH114 TIM-barrel" evidence="2">
    <location>
        <begin position="58"/>
        <end position="256"/>
    </location>
</feature>
<dbReference type="InterPro" id="IPR004352">
    <property type="entry name" value="GH114_TIM-barrel"/>
</dbReference>
<dbReference type="PRINTS" id="PR00313">
    <property type="entry name" value="CABNDNGRPT"/>
</dbReference>
<organism evidence="3 4">
    <name type="scientific">Aliiruegeria haliotis</name>
    <dbReference type="NCBI Taxonomy" id="1280846"/>
    <lineage>
        <taxon>Bacteria</taxon>
        <taxon>Pseudomonadati</taxon>
        <taxon>Pseudomonadota</taxon>
        <taxon>Alphaproteobacteria</taxon>
        <taxon>Rhodobacterales</taxon>
        <taxon>Roseobacteraceae</taxon>
        <taxon>Aliiruegeria</taxon>
    </lineage>
</organism>
<dbReference type="Proteomes" id="UP000239480">
    <property type="component" value="Unassembled WGS sequence"/>
</dbReference>
<gene>
    <name evidence="3" type="ORF">CLV78_101654</name>
</gene>
<dbReference type="GO" id="GO:0004812">
    <property type="term" value="F:aminoacyl-tRNA ligase activity"/>
    <property type="evidence" value="ECO:0007669"/>
    <property type="project" value="UniProtKB-KW"/>
</dbReference>
<feature type="region of interest" description="Disordered" evidence="1">
    <location>
        <begin position="381"/>
        <end position="401"/>
    </location>
</feature>
<dbReference type="Gene3D" id="3.20.20.70">
    <property type="entry name" value="Aldolase class I"/>
    <property type="match status" value="1"/>
</dbReference>
<dbReference type="InterPro" id="IPR011049">
    <property type="entry name" value="Serralysin-like_metalloprot_C"/>
</dbReference>
<dbReference type="InterPro" id="IPR001343">
    <property type="entry name" value="Hemolysn_Ca-bd"/>
</dbReference>
<dbReference type="AlphaFoldDB" id="A0A2T0RZG2"/>
<keyword evidence="3" id="KW-0030">Aminoacyl-tRNA synthetase</keyword>
<dbReference type="SUPFAM" id="SSF51445">
    <property type="entry name" value="(Trans)glycosidases"/>
    <property type="match status" value="1"/>
</dbReference>
<dbReference type="GO" id="GO:0005509">
    <property type="term" value="F:calcium ion binding"/>
    <property type="evidence" value="ECO:0007669"/>
    <property type="project" value="InterPro"/>
</dbReference>
<dbReference type="Pfam" id="PF00353">
    <property type="entry name" value="HemolysinCabind"/>
    <property type="match status" value="2"/>
</dbReference>
<dbReference type="RefSeq" id="WP_106203303.1">
    <property type="nucleotide sequence ID" value="NZ_PVTD01000001.1"/>
</dbReference>